<proteinExistence type="inferred from homology"/>
<dbReference type="GO" id="GO:0000050">
    <property type="term" value="P:urea cycle"/>
    <property type="evidence" value="ECO:0007669"/>
    <property type="project" value="TreeGrafter"/>
</dbReference>
<dbReference type="GO" id="GO:0005737">
    <property type="term" value="C:cytoplasm"/>
    <property type="evidence" value="ECO:0007669"/>
    <property type="project" value="UniProtKB-SubCell"/>
</dbReference>
<sequence length="406" mass="44839">MSAPKKVVLAYSGGLDTSIILKWLQTEYGCEVVTFTADLGQGEELEPARAKAEMLGVSKVYIEDLREEFVRDFVFPMFRANALYEGLYLLGTSIARPLISKRLVEIAAAEGADAVAHGATGKGNDQVRFELAAYALNPDIKVIAPWRLWDLTSRTKLIDFAEKNQIPIAKDKRGEAPFSVDANLLHTSSEGKVLENPADEAPDYVLQRTVPVEQAPNEPEYIEVGFEKGDAVSIDGEAMSPATILTKLNELGGKHGIGVLDLVENRFVGMKSRGIYETPGGTVLLEAHRGIEQITLDSGAGHLKDSIMPRYAELIYNGFWFSPEREMLQALIDKSQEHVTGTVRLKLYKGSARTVARWSEHSLYSEAHVTFEEDAGAYNQEDAKGFIQLNALRLKLLAARNRRLKG</sequence>
<accession>A0A8J2ZLC7</accession>
<dbReference type="PROSITE" id="PS00565">
    <property type="entry name" value="ARGININOSUCCIN_SYN_2"/>
    <property type="match status" value="1"/>
</dbReference>
<dbReference type="GO" id="GO:0004055">
    <property type="term" value="F:argininosuccinate synthase activity"/>
    <property type="evidence" value="ECO:0007669"/>
    <property type="project" value="UniProtKB-UniRule"/>
</dbReference>
<evidence type="ECO:0000313" key="12">
    <source>
        <dbReference type="EMBL" id="GGG78993.1"/>
    </source>
</evidence>
<feature type="binding site" evidence="9">
    <location>
        <position position="128"/>
    </location>
    <ligand>
        <name>L-citrulline</name>
        <dbReference type="ChEBI" id="CHEBI:57743"/>
    </ligand>
</feature>
<dbReference type="PANTHER" id="PTHR11587">
    <property type="entry name" value="ARGININOSUCCINATE SYNTHASE"/>
    <property type="match status" value="1"/>
</dbReference>
<feature type="domain" description="Arginosuccinate synthase C-terminal" evidence="11">
    <location>
        <begin position="178"/>
        <end position="396"/>
    </location>
</feature>
<dbReference type="EC" id="6.3.4.5" evidence="3 9"/>
<dbReference type="HAMAP" id="MF_00005">
    <property type="entry name" value="Arg_succ_synth_type1"/>
    <property type="match status" value="1"/>
</dbReference>
<feature type="binding site" evidence="9">
    <location>
        <position position="37"/>
    </location>
    <ligand>
        <name>ATP</name>
        <dbReference type="ChEBI" id="CHEBI:30616"/>
    </ligand>
</feature>
<feature type="binding site" evidence="9">
    <location>
        <position position="124"/>
    </location>
    <ligand>
        <name>L-aspartate</name>
        <dbReference type="ChEBI" id="CHEBI:29991"/>
    </ligand>
</feature>
<feature type="binding site" evidence="9">
    <location>
        <position position="179"/>
    </location>
    <ligand>
        <name>L-citrulline</name>
        <dbReference type="ChEBI" id="CHEBI:57743"/>
    </ligand>
</feature>
<organism evidence="12 13">
    <name type="scientific">Salipiger pallidus</name>
    <dbReference type="NCBI Taxonomy" id="1775170"/>
    <lineage>
        <taxon>Bacteria</taxon>
        <taxon>Pseudomonadati</taxon>
        <taxon>Pseudomonadota</taxon>
        <taxon>Alphaproteobacteria</taxon>
        <taxon>Rhodobacterales</taxon>
        <taxon>Roseobacteraceae</taxon>
        <taxon>Salipiger</taxon>
    </lineage>
</organism>
<feature type="binding site" evidence="9">
    <location>
        <position position="276"/>
    </location>
    <ligand>
        <name>L-citrulline</name>
        <dbReference type="ChEBI" id="CHEBI:57743"/>
    </ligand>
</feature>
<dbReference type="PROSITE" id="PS00564">
    <property type="entry name" value="ARGININOSUCCIN_SYN_1"/>
    <property type="match status" value="1"/>
</dbReference>
<protein>
    <recommendedName>
        <fullName evidence="3 9">Argininosuccinate synthase</fullName>
        <ecNumber evidence="3 9">6.3.4.5</ecNumber>
    </recommendedName>
    <alternativeName>
        <fullName evidence="9">Citrulline--aspartate ligase</fullName>
    </alternativeName>
</protein>
<keyword evidence="8 9" id="KW-0067">ATP-binding</keyword>
<evidence type="ECO:0000256" key="7">
    <source>
        <dbReference type="ARBA" id="ARBA00022741"/>
    </source>
</evidence>
<dbReference type="PANTHER" id="PTHR11587:SF2">
    <property type="entry name" value="ARGININOSUCCINATE SYNTHASE"/>
    <property type="match status" value="1"/>
</dbReference>
<reference evidence="12" key="2">
    <citation type="submission" date="2020-09" db="EMBL/GenBank/DDBJ databases">
        <authorList>
            <person name="Sun Q."/>
            <person name="Zhou Y."/>
        </authorList>
    </citation>
    <scope>NUCLEOTIDE SEQUENCE</scope>
    <source>
        <strain evidence="12">CGMCC 1.15762</strain>
    </source>
</reference>
<dbReference type="FunFam" id="3.90.1260.10:FF:000007">
    <property type="entry name" value="Argininosuccinate synthase"/>
    <property type="match status" value="1"/>
</dbReference>
<name>A0A8J2ZLC7_9RHOB</name>
<dbReference type="InterPro" id="IPR018223">
    <property type="entry name" value="Arginosuc_synth_CS"/>
</dbReference>
<comment type="catalytic activity">
    <reaction evidence="9">
        <text>L-citrulline + L-aspartate + ATP = 2-(N(omega)-L-arginino)succinate + AMP + diphosphate + H(+)</text>
        <dbReference type="Rhea" id="RHEA:10932"/>
        <dbReference type="ChEBI" id="CHEBI:15378"/>
        <dbReference type="ChEBI" id="CHEBI:29991"/>
        <dbReference type="ChEBI" id="CHEBI:30616"/>
        <dbReference type="ChEBI" id="CHEBI:33019"/>
        <dbReference type="ChEBI" id="CHEBI:57472"/>
        <dbReference type="ChEBI" id="CHEBI:57743"/>
        <dbReference type="ChEBI" id="CHEBI:456215"/>
        <dbReference type="EC" id="6.3.4.5"/>
    </reaction>
</comment>
<dbReference type="InterPro" id="IPR023434">
    <property type="entry name" value="Arginosuc_synth_type_1_subfam"/>
</dbReference>
<keyword evidence="5 9" id="KW-0436">Ligase</keyword>
<comment type="similarity">
    <text evidence="9">Belongs to the argininosuccinate synthase family. Type 1 subfamily.</text>
</comment>
<feature type="binding site" evidence="9">
    <location>
        <position position="93"/>
    </location>
    <ligand>
        <name>L-citrulline</name>
        <dbReference type="ChEBI" id="CHEBI:57743"/>
    </ligand>
</feature>
<dbReference type="NCBIfam" id="TIGR00032">
    <property type="entry name" value="argG"/>
    <property type="match status" value="1"/>
</dbReference>
<comment type="pathway">
    <text evidence="1 9">Amino-acid biosynthesis; L-arginine biosynthesis; L-arginine from L-ornithine and carbamoyl phosphate: step 2/3.</text>
</comment>
<dbReference type="UniPathway" id="UPA00068">
    <property type="reaction ID" value="UER00113"/>
</dbReference>
<dbReference type="Gene3D" id="1.20.5.470">
    <property type="entry name" value="Single helix bin"/>
    <property type="match status" value="1"/>
</dbReference>
<dbReference type="InterPro" id="IPR024074">
    <property type="entry name" value="AS_cat/multimer_dom_body"/>
</dbReference>
<dbReference type="NCBIfam" id="NF001770">
    <property type="entry name" value="PRK00509.1"/>
    <property type="match status" value="1"/>
</dbReference>
<evidence type="ECO:0000256" key="2">
    <source>
        <dbReference type="ARBA" id="ARBA00011881"/>
    </source>
</evidence>
<dbReference type="InterPro" id="IPR048268">
    <property type="entry name" value="Arginosuc_syn_C"/>
</dbReference>
<comment type="subunit">
    <text evidence="2 9">Homotetramer.</text>
</comment>
<comment type="caution">
    <text evidence="12">The sequence shown here is derived from an EMBL/GenBank/DDBJ whole genome shotgun (WGS) entry which is preliminary data.</text>
</comment>
<dbReference type="Proteomes" id="UP000617145">
    <property type="component" value="Unassembled WGS sequence"/>
</dbReference>
<keyword evidence="7 9" id="KW-0547">Nucleotide-binding</keyword>
<evidence type="ECO:0000259" key="10">
    <source>
        <dbReference type="Pfam" id="PF00764"/>
    </source>
</evidence>
<dbReference type="GO" id="GO:0000053">
    <property type="term" value="P:argininosuccinate metabolic process"/>
    <property type="evidence" value="ECO:0007669"/>
    <property type="project" value="TreeGrafter"/>
</dbReference>
<comment type="subcellular location">
    <subcellularLocation>
        <location evidence="9">Cytoplasm</location>
    </subcellularLocation>
</comment>
<feature type="binding site" evidence="9">
    <location>
        <position position="120"/>
    </location>
    <ligand>
        <name>L-aspartate</name>
        <dbReference type="ChEBI" id="CHEBI:29991"/>
    </ligand>
</feature>
<dbReference type="AlphaFoldDB" id="A0A8J2ZLC7"/>
<feature type="binding site" evidence="9">
    <location>
        <begin position="10"/>
        <end position="18"/>
    </location>
    <ligand>
        <name>ATP</name>
        <dbReference type="ChEBI" id="CHEBI:30616"/>
    </ligand>
</feature>
<evidence type="ECO:0000256" key="1">
    <source>
        <dbReference type="ARBA" id="ARBA00004967"/>
    </source>
</evidence>
<dbReference type="Gene3D" id="3.90.1260.10">
    <property type="entry name" value="Argininosuccinate synthetase, chain A, domain 2"/>
    <property type="match status" value="1"/>
</dbReference>
<dbReference type="InterPro" id="IPR014729">
    <property type="entry name" value="Rossmann-like_a/b/a_fold"/>
</dbReference>
<dbReference type="FunFam" id="3.40.50.620:FF:000019">
    <property type="entry name" value="Argininosuccinate synthase"/>
    <property type="match status" value="1"/>
</dbReference>
<evidence type="ECO:0000256" key="8">
    <source>
        <dbReference type="ARBA" id="ARBA00022840"/>
    </source>
</evidence>
<keyword evidence="4 9" id="KW-0055">Arginine biosynthesis</keyword>
<feature type="binding site" evidence="9">
    <location>
        <position position="125"/>
    </location>
    <ligand>
        <name>L-aspartate</name>
        <dbReference type="ChEBI" id="CHEBI:29991"/>
    </ligand>
</feature>
<dbReference type="SUPFAM" id="SSF52402">
    <property type="entry name" value="Adenine nucleotide alpha hydrolases-like"/>
    <property type="match status" value="1"/>
</dbReference>
<gene>
    <name evidence="9 12" type="primary">argG</name>
    <name evidence="12" type="ORF">GCM10011415_30070</name>
</gene>
<keyword evidence="6 9" id="KW-0028">Amino-acid biosynthesis</keyword>
<evidence type="ECO:0000259" key="11">
    <source>
        <dbReference type="Pfam" id="PF20979"/>
    </source>
</evidence>
<feature type="binding site" evidence="9">
    <location>
        <position position="188"/>
    </location>
    <ligand>
        <name>L-citrulline</name>
        <dbReference type="ChEBI" id="CHEBI:57743"/>
    </ligand>
</feature>
<keyword evidence="9" id="KW-0963">Cytoplasm</keyword>
<evidence type="ECO:0000256" key="9">
    <source>
        <dbReference type="HAMAP-Rule" id="MF_00005"/>
    </source>
</evidence>
<dbReference type="InterPro" id="IPR048267">
    <property type="entry name" value="Arginosuc_syn_N"/>
</dbReference>
<dbReference type="Pfam" id="PF20979">
    <property type="entry name" value="Arginosuc_syn_C"/>
    <property type="match status" value="1"/>
</dbReference>
<feature type="domain" description="Arginosuccinate synthase-like N-terminal" evidence="10">
    <location>
        <begin position="6"/>
        <end position="167"/>
    </location>
</feature>
<dbReference type="RefSeq" id="WP_188791050.1">
    <property type="nucleotide sequence ID" value="NZ_BMJV01000006.1"/>
</dbReference>
<reference evidence="12" key="1">
    <citation type="journal article" date="2014" name="Int. J. Syst. Evol. Microbiol.">
        <title>Complete genome sequence of Corynebacterium casei LMG S-19264T (=DSM 44701T), isolated from a smear-ripened cheese.</title>
        <authorList>
            <consortium name="US DOE Joint Genome Institute (JGI-PGF)"/>
            <person name="Walter F."/>
            <person name="Albersmeier A."/>
            <person name="Kalinowski J."/>
            <person name="Ruckert C."/>
        </authorList>
    </citation>
    <scope>NUCLEOTIDE SEQUENCE</scope>
    <source>
        <strain evidence="12">CGMCC 1.15762</strain>
    </source>
</reference>
<dbReference type="GO" id="GO:0006526">
    <property type="term" value="P:L-arginine biosynthetic process"/>
    <property type="evidence" value="ECO:0007669"/>
    <property type="project" value="UniProtKB-UniRule"/>
</dbReference>
<feature type="binding site" evidence="9">
    <location>
        <position position="124"/>
    </location>
    <ligand>
        <name>L-citrulline</name>
        <dbReference type="ChEBI" id="CHEBI:57743"/>
    </ligand>
</feature>
<feature type="binding site" evidence="9">
    <location>
        <position position="118"/>
    </location>
    <ligand>
        <name>ATP</name>
        <dbReference type="ChEBI" id="CHEBI:30616"/>
    </ligand>
</feature>
<dbReference type="Gene3D" id="3.40.50.620">
    <property type="entry name" value="HUPs"/>
    <property type="match status" value="1"/>
</dbReference>
<dbReference type="EMBL" id="BMJV01000006">
    <property type="protein sequence ID" value="GGG78993.1"/>
    <property type="molecule type" value="Genomic_DNA"/>
</dbReference>
<feature type="binding site" evidence="9">
    <location>
        <position position="88"/>
    </location>
    <ligand>
        <name>L-citrulline</name>
        <dbReference type="ChEBI" id="CHEBI:57743"/>
    </ligand>
</feature>
<keyword evidence="13" id="KW-1185">Reference proteome</keyword>
<dbReference type="InterPro" id="IPR001518">
    <property type="entry name" value="Arginosuc_synth"/>
</dbReference>
<dbReference type="SUPFAM" id="SSF69864">
    <property type="entry name" value="Argininosuccinate synthetase, C-terminal domain"/>
    <property type="match status" value="1"/>
</dbReference>
<dbReference type="Pfam" id="PF00764">
    <property type="entry name" value="Arginosuc_synth"/>
    <property type="match status" value="1"/>
</dbReference>
<evidence type="ECO:0000256" key="5">
    <source>
        <dbReference type="ARBA" id="ARBA00022598"/>
    </source>
</evidence>
<evidence type="ECO:0000256" key="4">
    <source>
        <dbReference type="ARBA" id="ARBA00022571"/>
    </source>
</evidence>
<dbReference type="CDD" id="cd01999">
    <property type="entry name" value="ASS"/>
    <property type="match status" value="1"/>
</dbReference>
<evidence type="ECO:0000313" key="13">
    <source>
        <dbReference type="Proteomes" id="UP000617145"/>
    </source>
</evidence>
<dbReference type="GO" id="GO:0005524">
    <property type="term" value="F:ATP binding"/>
    <property type="evidence" value="ECO:0007669"/>
    <property type="project" value="UniProtKB-UniRule"/>
</dbReference>
<evidence type="ECO:0000256" key="6">
    <source>
        <dbReference type="ARBA" id="ARBA00022605"/>
    </source>
</evidence>
<evidence type="ECO:0000256" key="3">
    <source>
        <dbReference type="ARBA" id="ARBA00012286"/>
    </source>
</evidence>
<feature type="binding site" evidence="9">
    <location>
        <position position="264"/>
    </location>
    <ligand>
        <name>L-citrulline</name>
        <dbReference type="ChEBI" id="CHEBI:57743"/>
    </ligand>
</feature>